<evidence type="ECO:0000313" key="2">
    <source>
        <dbReference type="EMBL" id="VEI13742.1"/>
    </source>
</evidence>
<evidence type="ECO:0000313" key="3">
    <source>
        <dbReference type="Proteomes" id="UP000269542"/>
    </source>
</evidence>
<name>A0A3S4VBC7_9ACTO</name>
<accession>A0A3S4VBC7</accession>
<dbReference type="PANTHER" id="PTHR40396">
    <property type="entry name" value="ATPASE-LIKE PROTEIN"/>
    <property type="match status" value="1"/>
</dbReference>
<dbReference type="GO" id="GO:0016887">
    <property type="term" value="F:ATP hydrolysis activity"/>
    <property type="evidence" value="ECO:0007669"/>
    <property type="project" value="InterPro"/>
</dbReference>
<organism evidence="2 3">
    <name type="scientific">Trueperella bialowiezensis</name>
    <dbReference type="NCBI Taxonomy" id="312285"/>
    <lineage>
        <taxon>Bacteria</taxon>
        <taxon>Bacillati</taxon>
        <taxon>Actinomycetota</taxon>
        <taxon>Actinomycetes</taxon>
        <taxon>Actinomycetales</taxon>
        <taxon>Actinomycetaceae</taxon>
        <taxon>Trueperella</taxon>
    </lineage>
</organism>
<dbReference type="SUPFAM" id="SSF52540">
    <property type="entry name" value="P-loop containing nucleoside triphosphate hydrolases"/>
    <property type="match status" value="1"/>
</dbReference>
<dbReference type="GO" id="GO:0005524">
    <property type="term" value="F:ATP binding"/>
    <property type="evidence" value="ECO:0007669"/>
    <property type="project" value="InterPro"/>
</dbReference>
<evidence type="ECO:0000259" key="1">
    <source>
        <dbReference type="Pfam" id="PF13304"/>
    </source>
</evidence>
<gene>
    <name evidence="2" type="ORF">NCTC13354_01463</name>
</gene>
<keyword evidence="3" id="KW-1185">Reference proteome</keyword>
<dbReference type="Pfam" id="PF13304">
    <property type="entry name" value="AAA_21"/>
    <property type="match status" value="1"/>
</dbReference>
<dbReference type="OrthoDB" id="9809324at2"/>
<proteinExistence type="predicted"/>
<dbReference type="AlphaFoldDB" id="A0A3S4VBC7"/>
<feature type="domain" description="ATPase AAA-type core" evidence="1">
    <location>
        <begin position="46"/>
        <end position="396"/>
    </location>
</feature>
<protein>
    <submittedName>
        <fullName evidence="2">Predicted ATPase</fullName>
    </submittedName>
</protein>
<dbReference type="InterPro" id="IPR003959">
    <property type="entry name" value="ATPase_AAA_core"/>
</dbReference>
<dbReference type="Proteomes" id="UP000269542">
    <property type="component" value="Chromosome"/>
</dbReference>
<dbReference type="EMBL" id="LR134476">
    <property type="protein sequence ID" value="VEI13742.1"/>
    <property type="molecule type" value="Genomic_DNA"/>
</dbReference>
<sequence length="475" mass="52972">MKILSFVARNHRSFRDEFFLDMTRESLKTNVPRAGESWSDHLFPVAGIFGANASGKTSVIRAFEYVYAAILSSSGEWSDKRVFPRDPFRLDSHSRSSESFYALDFLLDMTEEQASHFNKPTGSDRTFRFTYEFSVDPQGIKHEFLQVYLSSRPTVLVERERSDVRLGARLGSIEVSPSELVLSRVLRVNRGILTSISESIVEGLHIFHVGDRERDSRLSYIAKEVANNRLDLKDLIDLARIADVGVENITVDEEEFPPDILPDLKEYLAKFSGGSEPLEDTGNNSDATSHEPAEADALVRSIFPRSLRFEHRADGTADQADSFSLEDESSGTLAWLALAIDALTALRKGTVLCVDELDTSLHPQLAALLVSLFQNPEHNPRGAQLIFTSHDVSLLSAHSGLDLHKRQIWYVDKDNSGASELYSLGDFTDVKKNSNITKQYLEGRFGAVPRLAPSLIYRLIGKPDSPSTAITEEAS</sequence>
<dbReference type="Gene3D" id="3.40.50.300">
    <property type="entry name" value="P-loop containing nucleotide triphosphate hydrolases"/>
    <property type="match status" value="1"/>
</dbReference>
<dbReference type="KEGG" id="tbw:NCTC13354_01463"/>
<reference evidence="2 3" key="1">
    <citation type="submission" date="2018-12" db="EMBL/GenBank/DDBJ databases">
        <authorList>
            <consortium name="Pathogen Informatics"/>
        </authorList>
    </citation>
    <scope>NUCLEOTIDE SEQUENCE [LARGE SCALE GENOMIC DNA]</scope>
    <source>
        <strain evidence="2 3">NCTC13354</strain>
    </source>
</reference>
<dbReference type="InterPro" id="IPR027417">
    <property type="entry name" value="P-loop_NTPase"/>
</dbReference>
<dbReference type="RefSeq" id="WP_126416816.1">
    <property type="nucleotide sequence ID" value="NZ_LR134476.1"/>
</dbReference>
<dbReference type="PANTHER" id="PTHR40396:SF1">
    <property type="entry name" value="ATPASE AAA-TYPE CORE DOMAIN-CONTAINING PROTEIN"/>
    <property type="match status" value="1"/>
</dbReference>